<feature type="transmembrane region" description="Helical" evidence="9">
    <location>
        <begin position="34"/>
        <end position="53"/>
    </location>
</feature>
<keyword evidence="3" id="KW-1003">Cell membrane</keyword>
<feature type="transmembrane region" description="Helical" evidence="9">
    <location>
        <begin position="65"/>
        <end position="87"/>
    </location>
</feature>
<dbReference type="Proteomes" id="UP001321486">
    <property type="component" value="Chromosome"/>
</dbReference>
<gene>
    <name evidence="10" type="ORF">GCM10025867_01090</name>
</gene>
<feature type="transmembrane region" description="Helical" evidence="9">
    <location>
        <begin position="107"/>
        <end position="133"/>
    </location>
</feature>
<name>A0ABN6XUS5_9MICO</name>
<dbReference type="Pfam" id="PF02653">
    <property type="entry name" value="BPD_transp_2"/>
    <property type="match status" value="1"/>
</dbReference>
<evidence type="ECO:0000256" key="5">
    <source>
        <dbReference type="ARBA" id="ARBA00022970"/>
    </source>
</evidence>
<feature type="transmembrane region" description="Helical" evidence="9">
    <location>
        <begin position="7"/>
        <end position="28"/>
    </location>
</feature>
<evidence type="ECO:0000256" key="4">
    <source>
        <dbReference type="ARBA" id="ARBA00022692"/>
    </source>
</evidence>
<comment type="similarity">
    <text evidence="8">Belongs to the binding-protein-dependent transport system permease family. LivHM subfamily.</text>
</comment>
<evidence type="ECO:0000313" key="11">
    <source>
        <dbReference type="Proteomes" id="UP001321486"/>
    </source>
</evidence>
<proteinExistence type="inferred from homology"/>
<evidence type="ECO:0000256" key="1">
    <source>
        <dbReference type="ARBA" id="ARBA00004651"/>
    </source>
</evidence>
<feature type="transmembrane region" description="Helical" evidence="9">
    <location>
        <begin position="162"/>
        <end position="183"/>
    </location>
</feature>
<dbReference type="PANTHER" id="PTHR11795">
    <property type="entry name" value="BRANCHED-CHAIN AMINO ACID TRANSPORT SYSTEM PERMEASE PROTEIN LIVH"/>
    <property type="match status" value="1"/>
</dbReference>
<feature type="transmembrane region" description="Helical" evidence="9">
    <location>
        <begin position="228"/>
        <end position="250"/>
    </location>
</feature>
<evidence type="ECO:0000313" key="10">
    <source>
        <dbReference type="EMBL" id="BDZ47868.1"/>
    </source>
</evidence>
<feature type="transmembrane region" description="Helical" evidence="9">
    <location>
        <begin position="195"/>
        <end position="221"/>
    </location>
</feature>
<accession>A0ABN6XUS5</accession>
<keyword evidence="2" id="KW-0813">Transport</keyword>
<reference evidence="11" key="1">
    <citation type="journal article" date="2019" name="Int. J. Syst. Evol. Microbiol.">
        <title>The Global Catalogue of Microorganisms (GCM) 10K type strain sequencing project: providing services to taxonomists for standard genome sequencing and annotation.</title>
        <authorList>
            <consortium name="The Broad Institute Genomics Platform"/>
            <consortium name="The Broad Institute Genome Sequencing Center for Infectious Disease"/>
            <person name="Wu L."/>
            <person name="Ma J."/>
        </authorList>
    </citation>
    <scope>NUCLEOTIDE SEQUENCE [LARGE SCALE GENOMIC DNA]</scope>
    <source>
        <strain evidence="11">NBRC 108728</strain>
    </source>
</reference>
<evidence type="ECO:0000256" key="8">
    <source>
        <dbReference type="ARBA" id="ARBA00037998"/>
    </source>
</evidence>
<dbReference type="EMBL" id="AP027732">
    <property type="protein sequence ID" value="BDZ47868.1"/>
    <property type="molecule type" value="Genomic_DNA"/>
</dbReference>
<protein>
    <submittedName>
        <fullName evidence="10">Branched-chain amino acid ABC transporter permease</fullName>
    </submittedName>
</protein>
<sequence length="265" mass="27182">MLGVLNFAHGSLFAVGALVATSVIGTVFPSIPVFIGAALVGAVVVGVLGLVVERTVVRRLYRGDHITMLLATFAILLIVEGASELLWGDSPATVNQPKVLSGNVHVLGAALPAYSILLVVIGAVFAVGLFLLLNRSRFGRDIKAIAQDQVMGEAVGLNTKRVMFLVFGLGSALAGLAGVLIAPTVSVSANLGDSYILESFAVVIIGGLGSITGSLISSILVGVTEALAVAYFPFLSGFTFYILVAVVLLVRPRGLLGNARIGAAA</sequence>
<evidence type="ECO:0000256" key="2">
    <source>
        <dbReference type="ARBA" id="ARBA00022448"/>
    </source>
</evidence>
<dbReference type="InterPro" id="IPR052157">
    <property type="entry name" value="BCAA_transport_permease"/>
</dbReference>
<evidence type="ECO:0000256" key="3">
    <source>
        <dbReference type="ARBA" id="ARBA00022475"/>
    </source>
</evidence>
<evidence type="ECO:0000256" key="7">
    <source>
        <dbReference type="ARBA" id="ARBA00023136"/>
    </source>
</evidence>
<evidence type="ECO:0000256" key="6">
    <source>
        <dbReference type="ARBA" id="ARBA00022989"/>
    </source>
</evidence>
<keyword evidence="7 9" id="KW-0472">Membrane</keyword>
<keyword evidence="5" id="KW-0029">Amino-acid transport</keyword>
<dbReference type="PANTHER" id="PTHR11795:SF442">
    <property type="entry name" value="ABC TRANSPORTER ATP-BINDING PROTEIN"/>
    <property type="match status" value="1"/>
</dbReference>
<keyword evidence="11" id="KW-1185">Reference proteome</keyword>
<dbReference type="CDD" id="cd06582">
    <property type="entry name" value="TM_PBP1_LivH_like"/>
    <property type="match status" value="1"/>
</dbReference>
<evidence type="ECO:0000256" key="9">
    <source>
        <dbReference type="SAM" id="Phobius"/>
    </source>
</evidence>
<keyword evidence="4 9" id="KW-0812">Transmembrane</keyword>
<organism evidence="10 11">
    <name type="scientific">Frondihabitans sucicola</name>
    <dbReference type="NCBI Taxonomy" id="1268041"/>
    <lineage>
        <taxon>Bacteria</taxon>
        <taxon>Bacillati</taxon>
        <taxon>Actinomycetota</taxon>
        <taxon>Actinomycetes</taxon>
        <taxon>Micrococcales</taxon>
        <taxon>Microbacteriaceae</taxon>
        <taxon>Frondihabitans</taxon>
    </lineage>
</organism>
<comment type="subcellular location">
    <subcellularLocation>
        <location evidence="1">Cell membrane</location>
        <topology evidence="1">Multi-pass membrane protein</topology>
    </subcellularLocation>
</comment>
<keyword evidence="6 9" id="KW-1133">Transmembrane helix</keyword>
<dbReference type="InterPro" id="IPR001851">
    <property type="entry name" value="ABC_transp_permease"/>
</dbReference>